<keyword evidence="3 4" id="KW-0067">ATP-binding</keyword>
<dbReference type="InterPro" id="IPR017441">
    <property type="entry name" value="Protein_kinase_ATP_BS"/>
</dbReference>
<dbReference type="Proteomes" id="UP000230002">
    <property type="component" value="Unassembled WGS sequence"/>
</dbReference>
<evidence type="ECO:0000259" key="7">
    <source>
        <dbReference type="PROSITE" id="PS50011"/>
    </source>
</evidence>
<dbReference type="PANTHER" id="PTHR11909">
    <property type="entry name" value="CASEIN KINASE-RELATED"/>
    <property type="match status" value="1"/>
</dbReference>
<feature type="domain" description="Protein kinase" evidence="7">
    <location>
        <begin position="17"/>
        <end position="259"/>
    </location>
</feature>
<dbReference type="InterPro" id="IPR011009">
    <property type="entry name" value="Kinase-like_dom_sf"/>
</dbReference>
<gene>
    <name evidence="8" type="ORF">GSI_13724</name>
</gene>
<keyword evidence="5" id="KW-0418">Kinase</keyword>
<feature type="compositionally biased region" description="Basic and acidic residues" evidence="6">
    <location>
        <begin position="307"/>
        <end position="321"/>
    </location>
</feature>
<proteinExistence type="inferred from homology"/>
<dbReference type="Pfam" id="PF00069">
    <property type="entry name" value="Pkinase"/>
    <property type="match status" value="1"/>
</dbReference>
<keyword evidence="9" id="KW-1185">Reference proteome</keyword>
<keyword evidence="5" id="KW-0723">Serine/threonine-protein kinase</keyword>
<dbReference type="GO" id="GO:0005524">
    <property type="term" value="F:ATP binding"/>
    <property type="evidence" value="ECO:0007669"/>
    <property type="project" value="UniProtKB-UniRule"/>
</dbReference>
<dbReference type="PROSITE" id="PS00107">
    <property type="entry name" value="PROTEIN_KINASE_ATP"/>
    <property type="match status" value="1"/>
</dbReference>
<feature type="region of interest" description="Disordered" evidence="6">
    <location>
        <begin position="298"/>
        <end position="360"/>
    </location>
</feature>
<dbReference type="OrthoDB" id="5800476at2759"/>
<evidence type="ECO:0000256" key="2">
    <source>
        <dbReference type="ARBA" id="ARBA00022741"/>
    </source>
</evidence>
<organism evidence="8 9">
    <name type="scientific">Ganoderma sinense ZZ0214-1</name>
    <dbReference type="NCBI Taxonomy" id="1077348"/>
    <lineage>
        <taxon>Eukaryota</taxon>
        <taxon>Fungi</taxon>
        <taxon>Dikarya</taxon>
        <taxon>Basidiomycota</taxon>
        <taxon>Agaricomycotina</taxon>
        <taxon>Agaricomycetes</taxon>
        <taxon>Polyporales</taxon>
        <taxon>Polyporaceae</taxon>
        <taxon>Ganoderma</taxon>
    </lineage>
</organism>
<evidence type="ECO:0000313" key="8">
    <source>
        <dbReference type="EMBL" id="PIL23973.1"/>
    </source>
</evidence>
<keyword evidence="5" id="KW-0808">Transferase</keyword>
<dbReference type="SMART" id="SM00220">
    <property type="entry name" value="S_TKc"/>
    <property type="match status" value="1"/>
</dbReference>
<dbReference type="PROSITE" id="PS00108">
    <property type="entry name" value="PROTEIN_KINASE_ST"/>
    <property type="match status" value="1"/>
</dbReference>
<dbReference type="FunFam" id="1.10.510.10:FF:001123">
    <property type="entry name" value="CK1/CK1/CK1-D protein kinase"/>
    <property type="match status" value="1"/>
</dbReference>
<evidence type="ECO:0000313" key="9">
    <source>
        <dbReference type="Proteomes" id="UP000230002"/>
    </source>
</evidence>
<dbReference type="Gene3D" id="1.10.510.10">
    <property type="entry name" value="Transferase(Phosphotransferase) domain 1"/>
    <property type="match status" value="1"/>
</dbReference>
<keyword evidence="2 4" id="KW-0547">Nucleotide-binding</keyword>
<feature type="binding site" evidence="4">
    <location>
        <position position="46"/>
    </location>
    <ligand>
        <name>ATP</name>
        <dbReference type="ChEBI" id="CHEBI:30616"/>
    </ligand>
</feature>
<evidence type="ECO:0000256" key="3">
    <source>
        <dbReference type="ARBA" id="ARBA00022840"/>
    </source>
</evidence>
<dbReference type="SUPFAM" id="SSF56112">
    <property type="entry name" value="Protein kinase-like (PK-like)"/>
    <property type="match status" value="1"/>
</dbReference>
<comment type="caution">
    <text evidence="8">The sequence shown here is derived from an EMBL/GenBank/DDBJ whole genome shotgun (WGS) entry which is preliminary data.</text>
</comment>
<comment type="similarity">
    <text evidence="5">Belongs to the protein kinase superfamily.</text>
</comment>
<dbReference type="InterPro" id="IPR008271">
    <property type="entry name" value="Ser/Thr_kinase_AS"/>
</dbReference>
<dbReference type="AlphaFoldDB" id="A0A2G8RR47"/>
<name>A0A2G8RR47_9APHY</name>
<evidence type="ECO:0000256" key="4">
    <source>
        <dbReference type="PROSITE-ProRule" id="PRU10141"/>
    </source>
</evidence>
<dbReference type="EMBL" id="AYKW01000067">
    <property type="protein sequence ID" value="PIL23973.1"/>
    <property type="molecule type" value="Genomic_DNA"/>
</dbReference>
<dbReference type="GO" id="GO:0004674">
    <property type="term" value="F:protein serine/threonine kinase activity"/>
    <property type="evidence" value="ECO:0007669"/>
    <property type="project" value="UniProtKB-KW"/>
</dbReference>
<dbReference type="InterPro" id="IPR000719">
    <property type="entry name" value="Prot_kinase_dom"/>
</dbReference>
<dbReference type="EC" id="2.7.11.1" evidence="1"/>
<accession>A0A2G8RR47</accession>
<dbReference type="PROSITE" id="PS50011">
    <property type="entry name" value="PROTEIN_KINASE_DOM"/>
    <property type="match status" value="1"/>
</dbReference>
<dbReference type="STRING" id="1077348.A0A2G8RR47"/>
<evidence type="ECO:0000256" key="1">
    <source>
        <dbReference type="ARBA" id="ARBA00012513"/>
    </source>
</evidence>
<dbReference type="InterPro" id="IPR050235">
    <property type="entry name" value="CK1_Ser-Thr_kinase"/>
</dbReference>
<sequence>MSSHNSSSSNNVVGAHYRVGKKIGEGSFGVIFEGTNLLNSQTVAIKFIYHFGQEGLHNILVIDLLGPSLEDLFDMCGRKFSIKTVCMAARQMLTRVQTVHDKNLIYRDIKPDNFLIGRPGTKNANVIHVVDFGMAKQYRDPKTKQHIPYRERKSLSGTARYMSINTHLGREQSRRDDLEALGHVFMYFLRGSLPWQGLKAATNKQKYEKIGEKKQTTPIKELCEGFPEEFSIYLNYVRKLGFEETPDYDFLRELFAKVLKNNGDVEDGIYDWNLLNGGRGWEASMGGGNQILAQIQNAPATPQQQYDSRRAERAARDDRRRASQTGNPVIPPSPALVRAGSKSRHPMALSPGLGGNPNMSAEAQVNVTVTQPRLSQHQQGASHPYANAGYDAYPRDEYSATQQPYGRASPMVSSVGAAPPALSNVRAMGGEVGVANGGDFHGQQEAEPPKNTLWKILTCRCG</sequence>
<evidence type="ECO:0000256" key="6">
    <source>
        <dbReference type="SAM" id="MobiDB-lite"/>
    </source>
</evidence>
<reference evidence="8 9" key="1">
    <citation type="journal article" date="2015" name="Sci. Rep.">
        <title>Chromosome-level genome map provides insights into diverse defense mechanisms in the medicinal fungus Ganoderma sinense.</title>
        <authorList>
            <person name="Zhu Y."/>
            <person name="Xu J."/>
            <person name="Sun C."/>
            <person name="Zhou S."/>
            <person name="Xu H."/>
            <person name="Nelson D.R."/>
            <person name="Qian J."/>
            <person name="Song J."/>
            <person name="Luo H."/>
            <person name="Xiang L."/>
            <person name="Li Y."/>
            <person name="Xu Z."/>
            <person name="Ji A."/>
            <person name="Wang L."/>
            <person name="Lu S."/>
            <person name="Hayward A."/>
            <person name="Sun W."/>
            <person name="Li X."/>
            <person name="Schwartz D.C."/>
            <person name="Wang Y."/>
            <person name="Chen S."/>
        </authorList>
    </citation>
    <scope>NUCLEOTIDE SEQUENCE [LARGE SCALE GENOMIC DNA]</scope>
    <source>
        <strain evidence="8 9">ZZ0214-1</strain>
    </source>
</reference>
<protein>
    <recommendedName>
        <fullName evidence="1">non-specific serine/threonine protein kinase</fullName>
        <ecNumber evidence="1">2.7.11.1</ecNumber>
    </recommendedName>
</protein>
<evidence type="ECO:0000256" key="5">
    <source>
        <dbReference type="RuleBase" id="RU000304"/>
    </source>
</evidence>